<sequence length="153" mass="16195">MLRRTRCILAVAFIFHTLRVPAGAMDIIGRTSVEESLRGLSDPGKLCNNLPATTLCSSGPFPGVSASMCAFACNWVGCGIADCNRGACSCRSREDPTKLCSNFAGRTICDPAVNFFPGLACDNSVTVCSLACRWGGCGTARCNRGLCECRSRP</sequence>
<organism evidence="2 3">
    <name type="scientific">Megalurothrips usitatus</name>
    <name type="common">bean blossom thrips</name>
    <dbReference type="NCBI Taxonomy" id="439358"/>
    <lineage>
        <taxon>Eukaryota</taxon>
        <taxon>Metazoa</taxon>
        <taxon>Ecdysozoa</taxon>
        <taxon>Arthropoda</taxon>
        <taxon>Hexapoda</taxon>
        <taxon>Insecta</taxon>
        <taxon>Pterygota</taxon>
        <taxon>Neoptera</taxon>
        <taxon>Paraneoptera</taxon>
        <taxon>Thysanoptera</taxon>
        <taxon>Terebrantia</taxon>
        <taxon>Thripoidea</taxon>
        <taxon>Thripidae</taxon>
        <taxon>Megalurothrips</taxon>
    </lineage>
</organism>
<protein>
    <submittedName>
        <fullName evidence="2">Uncharacterized protein</fullName>
    </submittedName>
</protein>
<proteinExistence type="predicted"/>
<feature type="signal peptide" evidence="1">
    <location>
        <begin position="1"/>
        <end position="24"/>
    </location>
</feature>
<evidence type="ECO:0000313" key="2">
    <source>
        <dbReference type="EMBL" id="KAJ1529955.1"/>
    </source>
</evidence>
<accession>A0AAV7XV60</accession>
<dbReference type="Proteomes" id="UP001075354">
    <property type="component" value="Chromosome 3"/>
</dbReference>
<dbReference type="EMBL" id="JAPTSV010000003">
    <property type="protein sequence ID" value="KAJ1529955.1"/>
    <property type="molecule type" value="Genomic_DNA"/>
</dbReference>
<keyword evidence="3" id="KW-1185">Reference proteome</keyword>
<evidence type="ECO:0000313" key="3">
    <source>
        <dbReference type="Proteomes" id="UP001075354"/>
    </source>
</evidence>
<dbReference type="AlphaFoldDB" id="A0AAV7XV60"/>
<name>A0AAV7XV60_9NEOP</name>
<comment type="caution">
    <text evidence="2">The sequence shown here is derived from an EMBL/GenBank/DDBJ whole genome shotgun (WGS) entry which is preliminary data.</text>
</comment>
<keyword evidence="1" id="KW-0732">Signal</keyword>
<evidence type="ECO:0000256" key="1">
    <source>
        <dbReference type="SAM" id="SignalP"/>
    </source>
</evidence>
<reference evidence="2" key="1">
    <citation type="submission" date="2022-12" db="EMBL/GenBank/DDBJ databases">
        <title>Chromosome-level genome assembly of the bean flower thrips Megalurothrips usitatus.</title>
        <authorList>
            <person name="Ma L."/>
            <person name="Liu Q."/>
            <person name="Li H."/>
            <person name="Cai W."/>
        </authorList>
    </citation>
    <scope>NUCLEOTIDE SEQUENCE</scope>
    <source>
        <strain evidence="2">Cailab_2022a</strain>
    </source>
</reference>
<feature type="chain" id="PRO_5043574745" evidence="1">
    <location>
        <begin position="25"/>
        <end position="153"/>
    </location>
</feature>
<gene>
    <name evidence="2" type="ORF">ONE63_006683</name>
</gene>